<dbReference type="PANTHER" id="PTHR42850:SF7">
    <property type="entry name" value="BIS(5'-NUCLEOSYL)-TETRAPHOSPHATASE PRPE [ASYMMETRICAL]"/>
    <property type="match status" value="1"/>
</dbReference>
<evidence type="ECO:0000313" key="3">
    <source>
        <dbReference type="EMBL" id="GAB36993.1"/>
    </source>
</evidence>
<dbReference type="NCBIfam" id="TIGR04075">
    <property type="entry name" value="bacter_Pnkp"/>
    <property type="match status" value="1"/>
</dbReference>
<organism evidence="3 4">
    <name type="scientific">Gordonia otitidis (strain DSM 44809 / CCUG 52243 / JCM 12355 / NBRC 100426 / IFM 10032)</name>
    <dbReference type="NCBI Taxonomy" id="1108044"/>
    <lineage>
        <taxon>Bacteria</taxon>
        <taxon>Bacillati</taxon>
        <taxon>Actinomycetota</taxon>
        <taxon>Actinomycetes</taxon>
        <taxon>Mycobacteriales</taxon>
        <taxon>Gordoniaceae</taxon>
        <taxon>Gordonia</taxon>
    </lineage>
</organism>
<dbReference type="RefSeq" id="WP_007241150.1">
    <property type="nucleotide sequence ID" value="NZ_BAFB01000251.1"/>
</dbReference>
<dbReference type="Gene3D" id="3.60.21.10">
    <property type="match status" value="1"/>
</dbReference>
<dbReference type="SUPFAM" id="SSF56300">
    <property type="entry name" value="Metallo-dependent phosphatases"/>
    <property type="match status" value="1"/>
</dbReference>
<keyword evidence="4" id="KW-1185">Reference proteome</keyword>
<dbReference type="InterPro" id="IPR050126">
    <property type="entry name" value="Ap4A_hydrolase"/>
</dbReference>
<dbReference type="GO" id="GO:0016791">
    <property type="term" value="F:phosphatase activity"/>
    <property type="evidence" value="ECO:0007669"/>
    <property type="project" value="TreeGrafter"/>
</dbReference>
<dbReference type="Pfam" id="PF00149">
    <property type="entry name" value="Metallophos"/>
    <property type="match status" value="1"/>
</dbReference>
<dbReference type="Pfam" id="PF16542">
    <property type="entry name" value="PNKP_ligase"/>
    <property type="match status" value="1"/>
</dbReference>
<dbReference type="Gene3D" id="3.40.50.300">
    <property type="entry name" value="P-loop containing nucleotide triphosphate hydrolases"/>
    <property type="match status" value="1"/>
</dbReference>
<reference evidence="3" key="1">
    <citation type="submission" date="2012-02" db="EMBL/GenBank/DDBJ databases">
        <title>Whole genome shotgun sequence of Gordonia otitidis NBRC 100426.</title>
        <authorList>
            <person name="Yoshida I."/>
            <person name="Hosoyama A."/>
            <person name="Tsuchikane K."/>
            <person name="Katsumata H."/>
            <person name="Yamazaki S."/>
            <person name="Fujita N."/>
        </authorList>
    </citation>
    <scope>NUCLEOTIDE SEQUENCE [LARGE SCALE GENOMIC DNA]</scope>
    <source>
        <strain evidence="3">NBRC 100426</strain>
    </source>
</reference>
<dbReference type="InterPro" id="IPR024028">
    <property type="entry name" value="PNKP_bac"/>
</dbReference>
<feature type="domain" description="Calcineurin-like phosphoesterase" evidence="1">
    <location>
        <begin position="180"/>
        <end position="384"/>
    </location>
</feature>
<gene>
    <name evidence="3" type="primary">prpA</name>
    <name evidence="3" type="ORF">GOOTI_251_00160</name>
</gene>
<sequence>MTVIELPRLCLVVLVGVSGAGKSTFAHKHFAPTEVLSSDVFRGLVADDPRDQSATGDAFGALLDIADRRLRRGLLTVVDATSVRPEDRKVLLDLAKERDVFAVAIVLDVGLPDLERRAENRPDIDPGVIGRQHRLLHRHGKSLRKEGFRFVHTLDGVDAIDEARVVRTRLFNDRTDEHGPFDIIGDVHGCARELCALLTALGWTVRRSQAGDFLGVDAHPDGRRVIFVGDLVDRGPDTPEVLRIAMSMTADGQAFCVRGNHEEKLLRALRQRRSRSATTEQAARHGLAESLEQLDAEPPEFVAEVLDFIDGLVSHYVFDDGRLVISHAGLPQRYHGRTSGRVRSLAMYGETTGETDRWGYPVRLDWARDYRGDARVVYGHTPVPLPEWVNNTLCVDTGCVFGGRLSALRYPENDVVGVAAAETYWPSERPMGYGDSDADERVRSRLRFDDVVAGDKRLISTRFGPSVTVRGDRAASALEVMSRFAADPRWLRYLPPTMSPVGAQSADLLEDPDAAFAYYAQAGVDTVLCEEKHMGSRAVVVVTRDARAARRGFGIDGPGALYTRTGRMFFDDETTAGLLLRARSGASELFDALDCDWVILDAELLPWNIKGQQLIRDNFANLAAAASVELDAYAGELDTAATRGLDVGNLRDSVHSERADIDAFSSAYLRYVTPGAGIDDVRVAPFEVLAAGGGESVSRTFECESHLWHLDVADRLVRSEPSLFAPTARHLVTMTDPSSRAAGTRWWERVTADGAEGMVVKPLANMVRDKKNRLVLPGVKVRGEEYLRIIYGPGYRHDLDRLRSRDLRHKRSMAMREYQLGREALARHVDGAPLWRVHECVFGVLALESEPVDTRL</sequence>
<dbReference type="InterPro" id="IPR029052">
    <property type="entry name" value="Metallo-depent_PP-like"/>
</dbReference>
<dbReference type="PANTHER" id="PTHR42850">
    <property type="entry name" value="METALLOPHOSPHOESTERASE"/>
    <property type="match status" value="1"/>
</dbReference>
<dbReference type="Pfam" id="PF13671">
    <property type="entry name" value="AAA_33"/>
    <property type="match status" value="1"/>
</dbReference>
<dbReference type="InterPro" id="IPR004843">
    <property type="entry name" value="Calcineurin-like_PHP"/>
</dbReference>
<proteinExistence type="predicted"/>
<dbReference type="InterPro" id="IPR041780">
    <property type="entry name" value="MPP_PrpE-like"/>
</dbReference>
<accession>H5TU35</accession>
<dbReference type="SUPFAM" id="SSF56091">
    <property type="entry name" value="DNA ligase/mRNA capping enzyme, catalytic domain"/>
    <property type="match status" value="1"/>
</dbReference>
<evidence type="ECO:0000259" key="2">
    <source>
        <dbReference type="Pfam" id="PF16542"/>
    </source>
</evidence>
<dbReference type="InterPro" id="IPR027417">
    <property type="entry name" value="P-loop_NTPase"/>
</dbReference>
<dbReference type="GO" id="GO:0005737">
    <property type="term" value="C:cytoplasm"/>
    <property type="evidence" value="ECO:0007669"/>
    <property type="project" value="TreeGrafter"/>
</dbReference>
<dbReference type="OrthoDB" id="9807890at2"/>
<evidence type="ECO:0000313" key="4">
    <source>
        <dbReference type="Proteomes" id="UP000005038"/>
    </source>
</evidence>
<dbReference type="EMBL" id="BAFB01000251">
    <property type="protein sequence ID" value="GAB36993.1"/>
    <property type="molecule type" value="Genomic_DNA"/>
</dbReference>
<dbReference type="Proteomes" id="UP000005038">
    <property type="component" value="Unassembled WGS sequence"/>
</dbReference>
<protein>
    <submittedName>
        <fullName evidence="3">Serine/threonine protein phosphatase PrpA</fullName>
    </submittedName>
</protein>
<evidence type="ECO:0000259" key="1">
    <source>
        <dbReference type="Pfam" id="PF00149"/>
    </source>
</evidence>
<dbReference type="AlphaFoldDB" id="H5TU35"/>
<dbReference type="Gene3D" id="3.30.470.30">
    <property type="entry name" value="DNA ligase/mRNA capping enzyme"/>
    <property type="match status" value="2"/>
</dbReference>
<comment type="caution">
    <text evidence="3">The sequence shown here is derived from an EMBL/GenBank/DDBJ whole genome shotgun (WGS) entry which is preliminary data.</text>
</comment>
<feature type="domain" description="Polynucleotide kinase-phosphatase ligase" evidence="2">
    <location>
        <begin position="476"/>
        <end position="851"/>
    </location>
</feature>
<dbReference type="STRING" id="1108044.GOOTI_251_00160"/>
<dbReference type="InterPro" id="IPR032380">
    <property type="entry name" value="PNKP_ligase_dom"/>
</dbReference>
<dbReference type="SUPFAM" id="SSF52540">
    <property type="entry name" value="P-loop containing nucleoside triphosphate hydrolases"/>
    <property type="match status" value="1"/>
</dbReference>
<dbReference type="CDD" id="cd07423">
    <property type="entry name" value="MPP_Prp_like"/>
    <property type="match status" value="1"/>
</dbReference>
<name>H5TU35_GORO1</name>